<gene>
    <name evidence="3" type="ORF">RDB_LOCUS27300</name>
</gene>
<proteinExistence type="predicted"/>
<name>A0A8H3A4L7_9AGAM</name>
<accession>A0A8H3A4L7</accession>
<feature type="compositionally biased region" description="Low complexity" evidence="1">
    <location>
        <begin position="379"/>
        <end position="389"/>
    </location>
</feature>
<dbReference type="Proteomes" id="UP000663826">
    <property type="component" value="Unassembled WGS sequence"/>
</dbReference>
<feature type="compositionally biased region" description="Polar residues" evidence="1">
    <location>
        <begin position="258"/>
        <end position="277"/>
    </location>
</feature>
<feature type="region of interest" description="Disordered" evidence="1">
    <location>
        <begin position="1"/>
        <end position="486"/>
    </location>
</feature>
<feature type="non-terminal residue" evidence="3">
    <location>
        <position position="514"/>
    </location>
</feature>
<dbReference type="AlphaFoldDB" id="A0A8H3A4L7"/>
<evidence type="ECO:0000256" key="1">
    <source>
        <dbReference type="SAM" id="MobiDB-lite"/>
    </source>
</evidence>
<feature type="compositionally biased region" description="Basic and acidic residues" evidence="1">
    <location>
        <begin position="73"/>
        <end position="118"/>
    </location>
</feature>
<feature type="compositionally biased region" description="Acidic residues" evidence="1">
    <location>
        <begin position="148"/>
        <end position="160"/>
    </location>
</feature>
<feature type="compositionally biased region" description="Basic and acidic residues" evidence="1">
    <location>
        <begin position="452"/>
        <end position="466"/>
    </location>
</feature>
<dbReference type="EMBL" id="CAJMWQ010000897">
    <property type="protein sequence ID" value="CAE6394531.1"/>
    <property type="molecule type" value="Genomic_DNA"/>
</dbReference>
<feature type="compositionally biased region" description="Acidic residues" evidence="1">
    <location>
        <begin position="60"/>
        <end position="72"/>
    </location>
</feature>
<feature type="non-terminal residue" evidence="3">
    <location>
        <position position="1"/>
    </location>
</feature>
<organism evidence="3 4">
    <name type="scientific">Rhizoctonia solani</name>
    <dbReference type="NCBI Taxonomy" id="456999"/>
    <lineage>
        <taxon>Eukaryota</taxon>
        <taxon>Fungi</taxon>
        <taxon>Dikarya</taxon>
        <taxon>Basidiomycota</taxon>
        <taxon>Agaricomycotina</taxon>
        <taxon>Agaricomycetes</taxon>
        <taxon>Cantharellales</taxon>
        <taxon>Ceratobasidiaceae</taxon>
        <taxon>Rhizoctonia</taxon>
    </lineage>
</organism>
<feature type="compositionally biased region" description="Polar residues" evidence="1">
    <location>
        <begin position="313"/>
        <end position="325"/>
    </location>
</feature>
<feature type="compositionally biased region" description="Pro residues" evidence="1">
    <location>
        <begin position="230"/>
        <end position="240"/>
    </location>
</feature>
<feature type="compositionally biased region" description="Pro residues" evidence="1">
    <location>
        <begin position="368"/>
        <end position="378"/>
    </location>
</feature>
<sequence>AATENGPSAFDAVFGDASAFGEGPKDNESTSNIVAGTVADTTAKHPPAPIAEPSAHGLADDEDPFGMDDKEEEGAKENPKEEEKSKVPVEEDKPTPRASVDEAKSTPKAAESKDKEDPAIAAAASQFPPLSTQNSPSNNDLPPLTELEPQDDDSDSDDEPLDKTAKRLTLKQGDVGTAPLGAAGPGPVPNAGGSGTGTGVGDNAFAPPAAPAPSGPSVFDNAFGISSAPAPAPAPAPAAAPAPALTGASAFDEAFKPISSNQEDTKTSGFSFQNSFDDNFEFPSAISKGKDTNTTSTPTAPGAFSFDDAFGASSVTSNGTGTASKGVSFDEAFGIPPKSDTGSAKPSFDAFGSSSFTAPAPTKSSMPAPEPVPVPTPVHAPATASTMSRPSPPTSPTSVSARSSSARASSPRNSKRSESPRPQARTQLSPPPEPTQRHSKFGIHLPFGRSKTTKDKNKGKKGKEQIPDMPAPPVGVPSGAGSGTPAVEDDVEAVKTLCGMGFTRSQAVNALETH</sequence>
<evidence type="ECO:0000313" key="3">
    <source>
        <dbReference type="EMBL" id="CAE6394531.1"/>
    </source>
</evidence>
<feature type="domain" description="UBA" evidence="2">
    <location>
        <begin position="488"/>
        <end position="514"/>
    </location>
</feature>
<evidence type="ECO:0000259" key="2">
    <source>
        <dbReference type="PROSITE" id="PS50030"/>
    </source>
</evidence>
<feature type="compositionally biased region" description="Low complexity" evidence="1">
    <location>
        <begin position="396"/>
        <end position="412"/>
    </location>
</feature>
<protein>
    <recommendedName>
        <fullName evidence="2">UBA domain-containing protein</fullName>
    </recommendedName>
</protein>
<reference evidence="3" key="1">
    <citation type="submission" date="2021-01" db="EMBL/GenBank/DDBJ databases">
        <authorList>
            <person name="Kaushik A."/>
        </authorList>
    </citation>
    <scope>NUCLEOTIDE SEQUENCE</scope>
    <source>
        <strain evidence="3">AG1-1B</strain>
    </source>
</reference>
<dbReference type="PROSITE" id="PS50030">
    <property type="entry name" value="UBA"/>
    <property type="match status" value="1"/>
</dbReference>
<dbReference type="InterPro" id="IPR015940">
    <property type="entry name" value="UBA"/>
</dbReference>
<feature type="compositionally biased region" description="Polar residues" evidence="1">
    <location>
        <begin position="128"/>
        <end position="140"/>
    </location>
</feature>
<evidence type="ECO:0000313" key="4">
    <source>
        <dbReference type="Proteomes" id="UP000663826"/>
    </source>
</evidence>
<comment type="caution">
    <text evidence="3">The sequence shown here is derived from an EMBL/GenBank/DDBJ whole genome shotgun (WGS) entry which is preliminary data.</text>
</comment>